<accession>A0ABS0YPD0</accession>
<gene>
    <name evidence="1" type="ORF">JFN90_06590</name>
</gene>
<dbReference type="EMBL" id="JAEMHK010000004">
    <property type="protein sequence ID" value="MBJ6799804.1"/>
    <property type="molecule type" value="Genomic_DNA"/>
</dbReference>
<comment type="caution">
    <text evidence="1">The sequence shown here is derived from an EMBL/GenBank/DDBJ whole genome shotgun (WGS) entry which is preliminary data.</text>
</comment>
<reference evidence="1 2" key="1">
    <citation type="submission" date="2020-12" db="EMBL/GenBank/DDBJ databases">
        <title>Geomonas sp. Red259, isolated from paddy soil.</title>
        <authorList>
            <person name="Xu Z."/>
            <person name="Zhang Z."/>
            <person name="Masuda Y."/>
            <person name="Itoh H."/>
            <person name="Senoo K."/>
        </authorList>
    </citation>
    <scope>NUCLEOTIDE SEQUENCE [LARGE SCALE GENOMIC DNA]</scope>
    <source>
        <strain evidence="1 2">Red259</strain>
    </source>
</reference>
<dbReference type="SUPFAM" id="SSF56935">
    <property type="entry name" value="Porins"/>
    <property type="match status" value="1"/>
</dbReference>
<dbReference type="Pfam" id="PF07396">
    <property type="entry name" value="Porin_O_P"/>
    <property type="match status" value="1"/>
</dbReference>
<proteinExistence type="predicted"/>
<name>A0ABS0YPD0_9BACT</name>
<evidence type="ECO:0000313" key="2">
    <source>
        <dbReference type="Proteomes" id="UP000641025"/>
    </source>
</evidence>
<evidence type="ECO:0000313" key="1">
    <source>
        <dbReference type="EMBL" id="MBJ6799804.1"/>
    </source>
</evidence>
<dbReference type="Gene3D" id="2.40.160.10">
    <property type="entry name" value="Porin"/>
    <property type="match status" value="1"/>
</dbReference>
<dbReference type="Proteomes" id="UP000641025">
    <property type="component" value="Unassembled WGS sequence"/>
</dbReference>
<organism evidence="1 2">
    <name type="scientific">Geomonas propionica</name>
    <dbReference type="NCBI Taxonomy" id="2798582"/>
    <lineage>
        <taxon>Bacteria</taxon>
        <taxon>Pseudomonadati</taxon>
        <taxon>Thermodesulfobacteriota</taxon>
        <taxon>Desulfuromonadia</taxon>
        <taxon>Geobacterales</taxon>
        <taxon>Geobacteraceae</taxon>
        <taxon>Geomonas</taxon>
    </lineage>
</organism>
<keyword evidence="2" id="KW-1185">Reference proteome</keyword>
<dbReference type="InterPro" id="IPR010870">
    <property type="entry name" value="Porin_O/P"/>
</dbReference>
<dbReference type="RefSeq" id="WP_199394324.1">
    <property type="nucleotide sequence ID" value="NZ_JAEMHK010000004.1"/>
</dbReference>
<sequence>MNRKFAIAAGLISIMGAAHDARAKSVEDVLKEKGLITETEYKEVTKNKAYDYKLGKGFVFTSPDEKFQLNLGGQIQVQYQNDNFDEPTKTDTSLFYLRRVKTLLGGYAFSKDLTYNLSYNWSMLSSTPNKAIETANIKYRLLDEAQIMLGQEKIQFARQWITSNTAQQFVDGSFVRNAFMMGYDTGVNLHGDLMKGIVKYDAGVFGGAGQNTKNKTDDNAYNFRLTVNPLGDMKYAEGDLEYSAKPLVSVGTSYYMNTLKKTVTGSGASATTAVDNNNSNFVTDANGWLGTAVKAKYFGTTAEKITVDSNEVDLAFKWLGASLQGEHFWAKGKGETSDKQVIARGAYLQAGYFVIPKRLELAVRYAWMDPNRYLANDMLSEVQGGVNYFLYGHSLKIQGDIGNRHTYKNKADDLTARLQAQLLF</sequence>
<dbReference type="InterPro" id="IPR023614">
    <property type="entry name" value="Porin_dom_sf"/>
</dbReference>
<protein>
    <submittedName>
        <fullName evidence="1">Porin</fullName>
    </submittedName>
</protein>